<organism evidence="2">
    <name type="scientific">Rhizophora mucronata</name>
    <name type="common">Asiatic mangrove</name>
    <dbReference type="NCBI Taxonomy" id="61149"/>
    <lineage>
        <taxon>Eukaryota</taxon>
        <taxon>Viridiplantae</taxon>
        <taxon>Streptophyta</taxon>
        <taxon>Embryophyta</taxon>
        <taxon>Tracheophyta</taxon>
        <taxon>Spermatophyta</taxon>
        <taxon>Magnoliopsida</taxon>
        <taxon>eudicotyledons</taxon>
        <taxon>Gunneridae</taxon>
        <taxon>Pentapetalae</taxon>
        <taxon>rosids</taxon>
        <taxon>fabids</taxon>
        <taxon>Malpighiales</taxon>
        <taxon>Rhizophoraceae</taxon>
        <taxon>Rhizophora</taxon>
    </lineage>
</organism>
<feature type="signal peptide" evidence="1">
    <location>
        <begin position="1"/>
        <end position="26"/>
    </location>
</feature>
<evidence type="ECO:0000313" key="2">
    <source>
        <dbReference type="EMBL" id="MBX68638.1"/>
    </source>
</evidence>
<keyword evidence="1" id="KW-0732">Signal</keyword>
<dbReference type="EMBL" id="GGEC01088154">
    <property type="protein sequence ID" value="MBX68638.1"/>
    <property type="molecule type" value="Transcribed_RNA"/>
</dbReference>
<dbReference type="AlphaFoldDB" id="A0A2P2QNU5"/>
<evidence type="ECO:0000256" key="1">
    <source>
        <dbReference type="SAM" id="SignalP"/>
    </source>
</evidence>
<protein>
    <submittedName>
        <fullName evidence="2">Uncharacterized protein MANES_03G177700</fullName>
    </submittedName>
</protein>
<accession>A0A2P2QNU5</accession>
<sequence>MHKHSVPTCHHIILFYFLQLVHNTLELMPQSGGASKAYSSRLATSNPLPSGSKKKTCLTFPSGRVVRQVSIPLSWRTWTKESKLGTEKEMWWPRVIWVGSRTADVALYGPSGSLKEGFLSIKWRVKDWGRFSHIALIPANFGASVSSNPNTSL</sequence>
<name>A0A2P2QNU5_RHIMU</name>
<proteinExistence type="predicted"/>
<reference evidence="2" key="1">
    <citation type="submission" date="2018-02" db="EMBL/GenBank/DDBJ databases">
        <title>Rhizophora mucronata_Transcriptome.</title>
        <authorList>
            <person name="Meera S.P."/>
            <person name="Sreeshan A."/>
            <person name="Augustine A."/>
        </authorList>
    </citation>
    <scope>NUCLEOTIDE SEQUENCE</scope>
    <source>
        <tissue evidence="2">Leaf</tissue>
    </source>
</reference>
<feature type="chain" id="PRO_5015139630" evidence="1">
    <location>
        <begin position="27"/>
        <end position="153"/>
    </location>
</feature>